<proteinExistence type="predicted"/>
<feature type="compositionally biased region" description="Polar residues" evidence="5">
    <location>
        <begin position="388"/>
        <end position="397"/>
    </location>
</feature>
<feature type="region of interest" description="Disordered" evidence="5">
    <location>
        <begin position="387"/>
        <end position="416"/>
    </location>
</feature>
<comment type="caution">
    <text evidence="8">The sequence shown here is derived from an EMBL/GenBank/DDBJ whole genome shotgun (WGS) entry which is preliminary data.</text>
</comment>
<dbReference type="InterPro" id="IPR050446">
    <property type="entry name" value="FAD-oxidoreductase/Apoptosis"/>
</dbReference>
<dbReference type="AlphaFoldDB" id="A0A848KUT6"/>
<protein>
    <submittedName>
        <fullName evidence="8">FAD-dependent oxidoreductase</fullName>
    </submittedName>
</protein>
<dbReference type="SUPFAM" id="SSF55424">
    <property type="entry name" value="FAD/NAD-linked reductases, dimerisation (C-terminal) domain"/>
    <property type="match status" value="1"/>
</dbReference>
<dbReference type="EMBL" id="JABBNB010000010">
    <property type="protein sequence ID" value="NMO01787.1"/>
    <property type="molecule type" value="Genomic_DNA"/>
</dbReference>
<dbReference type="Gene3D" id="3.50.50.60">
    <property type="entry name" value="FAD/NAD(P)-binding domain"/>
    <property type="match status" value="2"/>
</dbReference>
<dbReference type="PANTHER" id="PTHR43557">
    <property type="entry name" value="APOPTOSIS-INDUCING FACTOR 1"/>
    <property type="match status" value="1"/>
</dbReference>
<dbReference type="PRINTS" id="PR00368">
    <property type="entry name" value="FADPNR"/>
</dbReference>
<evidence type="ECO:0000259" key="6">
    <source>
        <dbReference type="Pfam" id="PF07992"/>
    </source>
</evidence>
<dbReference type="InterPro" id="IPR028202">
    <property type="entry name" value="Reductase_C"/>
</dbReference>
<dbReference type="Pfam" id="PF14759">
    <property type="entry name" value="Reductase_C"/>
    <property type="match status" value="1"/>
</dbReference>
<name>A0A848KUT6_9ACTN</name>
<evidence type="ECO:0000256" key="1">
    <source>
        <dbReference type="ARBA" id="ARBA00001974"/>
    </source>
</evidence>
<dbReference type="InterPro" id="IPR016156">
    <property type="entry name" value="FAD/NAD-linked_Rdtase_dimer_sf"/>
</dbReference>
<comment type="cofactor">
    <cofactor evidence="1">
        <name>FAD</name>
        <dbReference type="ChEBI" id="CHEBI:57692"/>
    </cofactor>
</comment>
<evidence type="ECO:0000256" key="3">
    <source>
        <dbReference type="ARBA" id="ARBA00022827"/>
    </source>
</evidence>
<keyword evidence="2" id="KW-0285">Flavoprotein</keyword>
<dbReference type="RefSeq" id="WP_170194302.1">
    <property type="nucleotide sequence ID" value="NZ_JABBNB010000010.1"/>
</dbReference>
<sequence>MSSPDAPHVVVVGTGIAGITTAETLRASGFDGRITVVGDEPDLPYRRTALSKDIVSADLSTAKVTLRKPGFWAERGIEFRTGTTAVGIDTAARTVSFDDRTEIAYTALVLATGGTPRRFSWMTRDVAVLRNRADALAVQAQLTTGTPLIVIGGGLIGMELAASATGAGVPVTVLEAADRPMGRVLPPDVSDVIAAAHRAHGVDVITDVSITAAAADHVEGDGFDTPATGFVVAALGMVPNTGLAAKAGLRIGTSGIVVDAHLRTSAPGVYAAGDVAEYPHPLTGTHHRSEHWLTAGDQGKVAASTILADLGYDAEPSTTPVPLAWTVQYGTNIQIAGWPAEGDRIEVDGSLSDLDATIRVFDGELLVGAVAVGRPAHGRKTREEITACLTQSQSPVETSSTPSPDSRPSSAISLAG</sequence>
<dbReference type="SUPFAM" id="SSF51905">
    <property type="entry name" value="FAD/NAD(P)-binding domain"/>
    <property type="match status" value="2"/>
</dbReference>
<evidence type="ECO:0000256" key="2">
    <source>
        <dbReference type="ARBA" id="ARBA00022630"/>
    </source>
</evidence>
<dbReference type="InterPro" id="IPR036188">
    <property type="entry name" value="FAD/NAD-bd_sf"/>
</dbReference>
<feature type="domain" description="Reductase C-terminal" evidence="7">
    <location>
        <begin position="325"/>
        <end position="386"/>
    </location>
</feature>
<dbReference type="GO" id="GO:0005737">
    <property type="term" value="C:cytoplasm"/>
    <property type="evidence" value="ECO:0007669"/>
    <property type="project" value="TreeGrafter"/>
</dbReference>
<evidence type="ECO:0000256" key="4">
    <source>
        <dbReference type="ARBA" id="ARBA00023002"/>
    </source>
</evidence>
<accession>A0A848KUT6</accession>
<evidence type="ECO:0000256" key="5">
    <source>
        <dbReference type="SAM" id="MobiDB-lite"/>
    </source>
</evidence>
<dbReference type="Pfam" id="PF07992">
    <property type="entry name" value="Pyr_redox_2"/>
    <property type="match status" value="1"/>
</dbReference>
<dbReference type="GO" id="GO:0016651">
    <property type="term" value="F:oxidoreductase activity, acting on NAD(P)H"/>
    <property type="evidence" value="ECO:0007669"/>
    <property type="project" value="TreeGrafter"/>
</dbReference>
<dbReference type="Proteomes" id="UP000550729">
    <property type="component" value="Unassembled WGS sequence"/>
</dbReference>
<dbReference type="PRINTS" id="PR00411">
    <property type="entry name" value="PNDRDTASEI"/>
</dbReference>
<feature type="domain" description="FAD/NAD(P)-binding" evidence="6">
    <location>
        <begin position="8"/>
        <end position="299"/>
    </location>
</feature>
<reference evidence="8 9" key="1">
    <citation type="submission" date="2020-04" db="EMBL/GenBank/DDBJ databases">
        <title>Gordonia sp. nov. TBRC 11910.</title>
        <authorList>
            <person name="Suriyachadkun C."/>
        </authorList>
    </citation>
    <scope>NUCLEOTIDE SEQUENCE [LARGE SCALE GENOMIC DNA]</scope>
    <source>
        <strain evidence="8 9">TBRC 11910</strain>
    </source>
</reference>
<dbReference type="InterPro" id="IPR023753">
    <property type="entry name" value="FAD/NAD-binding_dom"/>
</dbReference>
<organism evidence="8 9">
    <name type="scientific">Gordonia asplenii</name>
    <dbReference type="NCBI Taxonomy" id="2725283"/>
    <lineage>
        <taxon>Bacteria</taxon>
        <taxon>Bacillati</taxon>
        <taxon>Actinomycetota</taxon>
        <taxon>Actinomycetes</taxon>
        <taxon>Mycobacteriales</taxon>
        <taxon>Gordoniaceae</taxon>
        <taxon>Gordonia</taxon>
    </lineage>
</organism>
<dbReference type="Gene3D" id="3.30.390.30">
    <property type="match status" value="1"/>
</dbReference>
<evidence type="ECO:0000313" key="8">
    <source>
        <dbReference type="EMBL" id="NMO01787.1"/>
    </source>
</evidence>
<gene>
    <name evidence="8" type="ORF">HH308_11240</name>
</gene>
<evidence type="ECO:0000313" key="9">
    <source>
        <dbReference type="Proteomes" id="UP000550729"/>
    </source>
</evidence>
<evidence type="ECO:0000259" key="7">
    <source>
        <dbReference type="Pfam" id="PF14759"/>
    </source>
</evidence>
<keyword evidence="3" id="KW-0274">FAD</keyword>
<keyword evidence="9" id="KW-1185">Reference proteome</keyword>
<dbReference type="PANTHER" id="PTHR43557:SF2">
    <property type="entry name" value="RIESKE DOMAIN-CONTAINING PROTEIN-RELATED"/>
    <property type="match status" value="1"/>
</dbReference>
<keyword evidence="4" id="KW-0560">Oxidoreductase</keyword>
<feature type="compositionally biased region" description="Low complexity" evidence="5">
    <location>
        <begin position="398"/>
        <end position="410"/>
    </location>
</feature>